<proteinExistence type="predicted"/>
<dbReference type="RefSeq" id="XP_052127221.1">
    <property type="nucleotide sequence ID" value="XM_052271261.1"/>
</dbReference>
<dbReference type="Proteomes" id="UP000504606">
    <property type="component" value="Unplaced"/>
</dbReference>
<gene>
    <name evidence="3" type="primary">LOC113204109</name>
</gene>
<accession>A0A9C6X136</accession>
<dbReference type="AlphaFoldDB" id="A0A9C6X136"/>
<evidence type="ECO:0000313" key="2">
    <source>
        <dbReference type="Proteomes" id="UP000504606"/>
    </source>
</evidence>
<reference evidence="3" key="1">
    <citation type="submission" date="2025-08" db="UniProtKB">
        <authorList>
            <consortium name="RefSeq"/>
        </authorList>
    </citation>
    <scope>IDENTIFICATION</scope>
    <source>
        <tissue evidence="3">Whole organism</tissue>
    </source>
</reference>
<evidence type="ECO:0000256" key="1">
    <source>
        <dbReference type="SAM" id="MobiDB-lite"/>
    </source>
</evidence>
<dbReference type="KEGG" id="foc:113204109"/>
<protein>
    <submittedName>
        <fullName evidence="3">Cuticle collagen 14-like</fullName>
    </submittedName>
</protein>
<feature type="compositionally biased region" description="Low complexity" evidence="1">
    <location>
        <begin position="123"/>
        <end position="147"/>
    </location>
</feature>
<evidence type="ECO:0000313" key="3">
    <source>
        <dbReference type="RefSeq" id="XP_052127221.1"/>
    </source>
</evidence>
<keyword evidence="2" id="KW-1185">Reference proteome</keyword>
<dbReference type="GeneID" id="113204109"/>
<name>A0A9C6X136_FRAOC</name>
<feature type="compositionally biased region" description="Basic and acidic residues" evidence="1">
    <location>
        <begin position="86"/>
        <end position="101"/>
    </location>
</feature>
<organism evidence="2 3">
    <name type="scientific">Frankliniella occidentalis</name>
    <name type="common">Western flower thrips</name>
    <name type="synonym">Euthrips occidentalis</name>
    <dbReference type="NCBI Taxonomy" id="133901"/>
    <lineage>
        <taxon>Eukaryota</taxon>
        <taxon>Metazoa</taxon>
        <taxon>Ecdysozoa</taxon>
        <taxon>Arthropoda</taxon>
        <taxon>Hexapoda</taxon>
        <taxon>Insecta</taxon>
        <taxon>Pterygota</taxon>
        <taxon>Neoptera</taxon>
        <taxon>Paraneoptera</taxon>
        <taxon>Thysanoptera</taxon>
        <taxon>Terebrantia</taxon>
        <taxon>Thripoidea</taxon>
        <taxon>Thripidae</taxon>
        <taxon>Frankliniella</taxon>
    </lineage>
</organism>
<feature type="region of interest" description="Disordered" evidence="1">
    <location>
        <begin position="72"/>
        <end position="205"/>
    </location>
</feature>
<sequence>MVCHPLAVQDLEETETVHAGNQQCQLKQLPGTHLEPSARVYTTHLKREMTAWTEKVLSTYIFGYQFFISPPGRAGVHLHPTRRQGRLRDPGRAPGEGERRVVGAGAPPRRGHQEPPRGAEPLPAGRRQAAARGPGQGGAAPQPGEQQRGPHDGGVGLRGRVLADAPRWVQGQRRHRAASPGGVHGVSRDAADAAPPHRAAPGRRR</sequence>